<reference evidence="2" key="1">
    <citation type="submission" date="2017-02" db="EMBL/GenBank/DDBJ databases">
        <title>Draft Genome Sequence of the Salt Water Bacterium Oceanospirillum linum ATCC 11336.</title>
        <authorList>
            <person name="Trachtenberg A.M."/>
            <person name="Carney J.G."/>
            <person name="Linnane J.D."/>
            <person name="Rheaume B.A."/>
            <person name="Pitts N.L."/>
            <person name="Mykles D.L."/>
            <person name="Maclea K.S."/>
        </authorList>
    </citation>
    <scope>NUCLEOTIDE SEQUENCE [LARGE SCALE GENOMIC DNA]</scope>
    <source>
        <strain evidence="2">ATCC 11336</strain>
    </source>
</reference>
<dbReference type="AlphaFoldDB" id="A0A1T1HED5"/>
<dbReference type="RefSeq" id="WP_077242627.1">
    <property type="nucleotide sequence ID" value="NZ_FXTS01000001.1"/>
</dbReference>
<evidence type="ECO:0000313" key="2">
    <source>
        <dbReference type="EMBL" id="OOV88209.1"/>
    </source>
</evidence>
<name>A0A1T1HED5_OCELI</name>
<proteinExistence type="predicted"/>
<feature type="region of interest" description="Disordered" evidence="1">
    <location>
        <begin position="1"/>
        <end position="31"/>
    </location>
</feature>
<evidence type="ECO:0000313" key="3">
    <source>
        <dbReference type="Proteomes" id="UP000190064"/>
    </source>
</evidence>
<evidence type="ECO:0000256" key="1">
    <source>
        <dbReference type="SAM" id="MobiDB-lite"/>
    </source>
</evidence>
<feature type="compositionally biased region" description="Basic and acidic residues" evidence="1">
    <location>
        <begin position="16"/>
        <end position="28"/>
    </location>
</feature>
<sequence length="156" mass="16503">MSINGVQSVGQSQMQEMRKPPSPEELAERMSQSIEDGDIELDSLVENLTERFGEEASSIVADDGSLDMDALTNLLAENAPQGAGGHPQGGMGGMPPPPPPQGMASTEELETKLLEEYGEEATSAVFTEDGIDFEALKSLLTSGESQETGFLLDVEG</sequence>
<keyword evidence="3" id="KW-1185">Reference proteome</keyword>
<feature type="region of interest" description="Disordered" evidence="1">
    <location>
        <begin position="78"/>
        <end position="105"/>
    </location>
</feature>
<protein>
    <submittedName>
        <fullName evidence="2">Uncharacterized protein</fullName>
    </submittedName>
</protein>
<comment type="caution">
    <text evidence="2">The sequence shown here is derived from an EMBL/GenBank/DDBJ whole genome shotgun (WGS) entry which is preliminary data.</text>
</comment>
<organism evidence="2 3">
    <name type="scientific">Oceanospirillum linum</name>
    <dbReference type="NCBI Taxonomy" id="966"/>
    <lineage>
        <taxon>Bacteria</taxon>
        <taxon>Pseudomonadati</taxon>
        <taxon>Pseudomonadota</taxon>
        <taxon>Gammaproteobacteria</taxon>
        <taxon>Oceanospirillales</taxon>
        <taxon>Oceanospirillaceae</taxon>
        <taxon>Oceanospirillum</taxon>
    </lineage>
</organism>
<dbReference type="EMBL" id="MTSD02000001">
    <property type="protein sequence ID" value="OOV88209.1"/>
    <property type="molecule type" value="Genomic_DNA"/>
</dbReference>
<gene>
    <name evidence="2" type="ORF">BTA35_0201340</name>
</gene>
<dbReference type="Proteomes" id="UP000190064">
    <property type="component" value="Unassembled WGS sequence"/>
</dbReference>
<accession>A0A1T1HED5</accession>
<feature type="compositionally biased region" description="Gly residues" evidence="1">
    <location>
        <begin position="82"/>
        <end position="93"/>
    </location>
</feature>
<feature type="compositionally biased region" description="Polar residues" evidence="1">
    <location>
        <begin position="1"/>
        <end position="15"/>
    </location>
</feature>